<dbReference type="KEGG" id="clu:CLUG_01151"/>
<name>C4XYX8_CLAL4</name>
<evidence type="ECO:0000313" key="2">
    <source>
        <dbReference type="Proteomes" id="UP000007703"/>
    </source>
</evidence>
<organism evidence="1 2">
    <name type="scientific">Clavispora lusitaniae (strain ATCC 42720)</name>
    <name type="common">Yeast</name>
    <name type="synonym">Candida lusitaniae</name>
    <dbReference type="NCBI Taxonomy" id="306902"/>
    <lineage>
        <taxon>Eukaryota</taxon>
        <taxon>Fungi</taxon>
        <taxon>Dikarya</taxon>
        <taxon>Ascomycota</taxon>
        <taxon>Saccharomycotina</taxon>
        <taxon>Pichiomycetes</taxon>
        <taxon>Metschnikowiaceae</taxon>
        <taxon>Clavispora</taxon>
    </lineage>
</organism>
<sequence length="163" mass="18302">MRQRCKHINSREHIRRNDGICFQSLLWCTSSGSGYTTASTSCACPATTFSTVFFSCCRYSYQRRMVRQGEIPTVISAPSTFSMGKDPASLGGRKLPTYAMGARDTDKSGTWHNSSAKVSMAGMRSVIFLMMGKVRRRPLEIRSSKYYAQLYIRAHRPNEGLSC</sequence>
<evidence type="ECO:0000313" key="1">
    <source>
        <dbReference type="EMBL" id="EEQ37028.1"/>
    </source>
</evidence>
<dbReference type="EMBL" id="CH408076">
    <property type="protein sequence ID" value="EEQ37028.1"/>
    <property type="molecule type" value="Genomic_DNA"/>
</dbReference>
<gene>
    <name evidence="1" type="ORF">CLUG_01151</name>
</gene>
<dbReference type="HOGENOM" id="CLU_1626854_0_0_1"/>
<dbReference type="VEuPathDB" id="FungiDB:CLUG_01151"/>
<dbReference type="Proteomes" id="UP000007703">
    <property type="component" value="Unassembled WGS sequence"/>
</dbReference>
<accession>C4XYX8</accession>
<proteinExistence type="predicted"/>
<dbReference type="AlphaFoldDB" id="C4XYX8"/>
<reference evidence="1 2" key="1">
    <citation type="journal article" date="2009" name="Nature">
        <title>Evolution of pathogenicity and sexual reproduction in eight Candida genomes.</title>
        <authorList>
            <person name="Butler G."/>
            <person name="Rasmussen M.D."/>
            <person name="Lin M.F."/>
            <person name="Santos M.A."/>
            <person name="Sakthikumar S."/>
            <person name="Munro C.A."/>
            <person name="Rheinbay E."/>
            <person name="Grabherr M."/>
            <person name="Forche A."/>
            <person name="Reedy J.L."/>
            <person name="Agrafioti I."/>
            <person name="Arnaud M.B."/>
            <person name="Bates S."/>
            <person name="Brown A.J."/>
            <person name="Brunke S."/>
            <person name="Costanzo M.C."/>
            <person name="Fitzpatrick D.A."/>
            <person name="de Groot P.W."/>
            <person name="Harris D."/>
            <person name="Hoyer L.L."/>
            <person name="Hube B."/>
            <person name="Klis F.M."/>
            <person name="Kodira C."/>
            <person name="Lennard N."/>
            <person name="Logue M.E."/>
            <person name="Martin R."/>
            <person name="Neiman A.M."/>
            <person name="Nikolaou E."/>
            <person name="Quail M.A."/>
            <person name="Quinn J."/>
            <person name="Santos M.C."/>
            <person name="Schmitzberger F.F."/>
            <person name="Sherlock G."/>
            <person name="Shah P."/>
            <person name="Silverstein K.A."/>
            <person name="Skrzypek M.S."/>
            <person name="Soll D."/>
            <person name="Staggs R."/>
            <person name="Stansfield I."/>
            <person name="Stumpf M.P."/>
            <person name="Sudbery P.E."/>
            <person name="Srikantha T."/>
            <person name="Zeng Q."/>
            <person name="Berman J."/>
            <person name="Berriman M."/>
            <person name="Heitman J."/>
            <person name="Gow N.A."/>
            <person name="Lorenz M.C."/>
            <person name="Birren B.W."/>
            <person name="Kellis M."/>
            <person name="Cuomo C.A."/>
        </authorList>
    </citation>
    <scope>NUCLEOTIDE SEQUENCE [LARGE SCALE GENOMIC DNA]</scope>
    <source>
        <strain evidence="1 2">ATCC 42720</strain>
    </source>
</reference>
<dbReference type="InParanoid" id="C4XYX8"/>
<protein>
    <submittedName>
        <fullName evidence="1">Uncharacterized protein</fullName>
    </submittedName>
</protein>